<comment type="similarity">
    <text evidence="2">Belongs to the cation diffusion facilitator (CDF) transporter (TC 2.A.4) family.</text>
</comment>
<dbReference type="GO" id="GO:0006882">
    <property type="term" value="P:intracellular zinc ion homeostasis"/>
    <property type="evidence" value="ECO:0007669"/>
    <property type="project" value="TreeGrafter"/>
</dbReference>
<feature type="domain" description="Cation efflux protein cytoplasmic" evidence="10">
    <location>
        <begin position="220"/>
        <end position="292"/>
    </location>
</feature>
<feature type="domain" description="Cation efflux protein transmembrane" evidence="9">
    <location>
        <begin position="20"/>
        <end position="215"/>
    </location>
</feature>
<dbReference type="SUPFAM" id="SSF160240">
    <property type="entry name" value="Cation efflux protein cytoplasmic domain-like"/>
    <property type="match status" value="1"/>
</dbReference>
<dbReference type="EMBL" id="FMJB01000014">
    <property type="protein sequence ID" value="SCM66012.1"/>
    <property type="molecule type" value="Genomic_DNA"/>
</dbReference>
<dbReference type="Pfam" id="PF16916">
    <property type="entry name" value="ZT_dimer"/>
    <property type="match status" value="1"/>
</dbReference>
<organism evidence="11 12">
    <name type="scientific">Donghicola eburneus</name>
    <dbReference type="NCBI Taxonomy" id="393278"/>
    <lineage>
        <taxon>Bacteria</taxon>
        <taxon>Pseudomonadati</taxon>
        <taxon>Pseudomonadota</taxon>
        <taxon>Alphaproteobacteria</taxon>
        <taxon>Rhodobacterales</taxon>
        <taxon>Roseobacteraceae</taxon>
        <taxon>Donghicola</taxon>
    </lineage>
</organism>
<evidence type="ECO:0000313" key="11">
    <source>
        <dbReference type="EMBL" id="SCM66012.1"/>
    </source>
</evidence>
<dbReference type="PANTHER" id="PTHR43840">
    <property type="entry name" value="MITOCHONDRIAL METAL TRANSPORTER 1-RELATED"/>
    <property type="match status" value="1"/>
</dbReference>
<dbReference type="InterPro" id="IPR027470">
    <property type="entry name" value="Cation_efflux_CTD"/>
</dbReference>
<feature type="transmembrane region" description="Helical" evidence="8">
    <location>
        <begin position="20"/>
        <end position="39"/>
    </location>
</feature>
<comment type="subcellular location">
    <subcellularLocation>
        <location evidence="1">Membrane</location>
        <topology evidence="1">Multi-pass membrane protein</topology>
    </subcellularLocation>
</comment>
<dbReference type="GO" id="GO:0015086">
    <property type="term" value="F:cadmium ion transmembrane transporter activity"/>
    <property type="evidence" value="ECO:0007669"/>
    <property type="project" value="TreeGrafter"/>
</dbReference>
<evidence type="ECO:0000259" key="10">
    <source>
        <dbReference type="Pfam" id="PF16916"/>
    </source>
</evidence>
<reference evidence="12" key="1">
    <citation type="submission" date="2016-09" db="EMBL/GenBank/DDBJ databases">
        <authorList>
            <person name="Wibberg D."/>
        </authorList>
    </citation>
    <scope>NUCLEOTIDE SEQUENCE [LARGE SCALE GENOMIC DNA]</scope>
</reference>
<evidence type="ECO:0000256" key="3">
    <source>
        <dbReference type="ARBA" id="ARBA00022448"/>
    </source>
</evidence>
<evidence type="ECO:0000256" key="6">
    <source>
        <dbReference type="ARBA" id="ARBA00022989"/>
    </source>
</evidence>
<dbReference type="RefSeq" id="WP_072702581.1">
    <property type="nucleotide sequence ID" value="NZ_FMJB01000014.1"/>
</dbReference>
<name>A0A1M4MUZ5_9RHOB</name>
<feature type="transmembrane region" description="Helical" evidence="8">
    <location>
        <begin position="186"/>
        <end position="207"/>
    </location>
</feature>
<keyword evidence="12" id="KW-1185">Reference proteome</keyword>
<dbReference type="AlphaFoldDB" id="A0A1M4MUZ5"/>
<dbReference type="InterPro" id="IPR050291">
    <property type="entry name" value="CDF_Transporter"/>
</dbReference>
<feature type="transmembrane region" description="Helical" evidence="8">
    <location>
        <begin position="123"/>
        <end position="142"/>
    </location>
</feature>
<keyword evidence="5 8" id="KW-0812">Transmembrane</keyword>
<dbReference type="Proteomes" id="UP000184085">
    <property type="component" value="Unassembled WGS sequence"/>
</dbReference>
<evidence type="ECO:0000256" key="8">
    <source>
        <dbReference type="SAM" id="Phobius"/>
    </source>
</evidence>
<keyword evidence="6 8" id="KW-1133">Transmembrane helix</keyword>
<keyword evidence="3" id="KW-0813">Transport</keyword>
<dbReference type="Pfam" id="PF01545">
    <property type="entry name" value="Cation_efflux"/>
    <property type="match status" value="1"/>
</dbReference>
<dbReference type="SUPFAM" id="SSF161111">
    <property type="entry name" value="Cation efflux protein transmembrane domain-like"/>
    <property type="match status" value="1"/>
</dbReference>
<dbReference type="InterPro" id="IPR036837">
    <property type="entry name" value="Cation_efflux_CTD_sf"/>
</dbReference>
<sequence>MPHRTAKQTESDRLNQRAGLASVAVATTLVLAKLWALAATGALSVGASLVDSGLDLMVSLAGLAAITYAARPPDEDHAHGHTSAEDLAALAQSTFILGSGAAILWAATRRMLSPDHTELTSETAGVAVMVLSIVLTLALVAYQRRVASKTGNKVVSADSLHYIGDLVPNMGAIASLLAARQLGLTLIDSLVAIGAALFMMFGAFKIGKTAIDALMDRQAPDTEIEGISAIAGTYPGVLGFHDLKTRMAGSRTFVTLHIELDGDQSLYDAHEISAGLRSKILEAYPHTDVMIHKDVWFPPKD</sequence>
<evidence type="ECO:0000259" key="9">
    <source>
        <dbReference type="Pfam" id="PF01545"/>
    </source>
</evidence>
<keyword evidence="4" id="KW-1003">Cell membrane</keyword>
<gene>
    <name evidence="11" type="ORF">KARMA_0184</name>
</gene>
<dbReference type="GO" id="GO:0015341">
    <property type="term" value="F:zinc efflux antiporter activity"/>
    <property type="evidence" value="ECO:0007669"/>
    <property type="project" value="TreeGrafter"/>
</dbReference>
<keyword evidence="7 8" id="KW-0472">Membrane</keyword>
<accession>A0A1M4MUZ5</accession>
<evidence type="ECO:0000256" key="5">
    <source>
        <dbReference type="ARBA" id="ARBA00022692"/>
    </source>
</evidence>
<feature type="transmembrane region" description="Helical" evidence="8">
    <location>
        <begin position="87"/>
        <end position="108"/>
    </location>
</feature>
<feature type="transmembrane region" description="Helical" evidence="8">
    <location>
        <begin position="45"/>
        <end position="66"/>
    </location>
</feature>
<proteinExistence type="inferred from homology"/>
<dbReference type="InterPro" id="IPR002524">
    <property type="entry name" value="Cation_efflux"/>
</dbReference>
<evidence type="ECO:0000256" key="2">
    <source>
        <dbReference type="ARBA" id="ARBA00008114"/>
    </source>
</evidence>
<dbReference type="GO" id="GO:0005886">
    <property type="term" value="C:plasma membrane"/>
    <property type="evidence" value="ECO:0007669"/>
    <property type="project" value="TreeGrafter"/>
</dbReference>
<dbReference type="Gene3D" id="1.20.1510.10">
    <property type="entry name" value="Cation efflux protein transmembrane domain"/>
    <property type="match status" value="1"/>
</dbReference>
<evidence type="ECO:0000313" key="12">
    <source>
        <dbReference type="Proteomes" id="UP000184085"/>
    </source>
</evidence>
<dbReference type="PANTHER" id="PTHR43840:SF41">
    <property type="entry name" value="CATION-EFFLUX PUMP FIEF"/>
    <property type="match status" value="1"/>
</dbReference>
<dbReference type="Gene3D" id="3.30.70.1350">
    <property type="entry name" value="Cation efflux protein, cytoplasmic domain"/>
    <property type="match status" value="1"/>
</dbReference>
<protein>
    <submittedName>
        <fullName evidence="11">Uncharacterized protein</fullName>
    </submittedName>
</protein>
<evidence type="ECO:0000256" key="1">
    <source>
        <dbReference type="ARBA" id="ARBA00004141"/>
    </source>
</evidence>
<dbReference type="GO" id="GO:0015093">
    <property type="term" value="F:ferrous iron transmembrane transporter activity"/>
    <property type="evidence" value="ECO:0007669"/>
    <property type="project" value="TreeGrafter"/>
</dbReference>
<dbReference type="InterPro" id="IPR058533">
    <property type="entry name" value="Cation_efflux_TM"/>
</dbReference>
<dbReference type="NCBIfam" id="TIGR01297">
    <property type="entry name" value="CDF"/>
    <property type="match status" value="1"/>
</dbReference>
<evidence type="ECO:0000256" key="4">
    <source>
        <dbReference type="ARBA" id="ARBA00022475"/>
    </source>
</evidence>
<dbReference type="InterPro" id="IPR027469">
    <property type="entry name" value="Cation_efflux_TMD_sf"/>
</dbReference>
<evidence type="ECO:0000256" key="7">
    <source>
        <dbReference type="ARBA" id="ARBA00023136"/>
    </source>
</evidence>